<dbReference type="RefSeq" id="WP_275000295.1">
    <property type="nucleotide sequence ID" value="NZ_CP118677.1"/>
</dbReference>
<protein>
    <submittedName>
        <fullName evidence="1">Uncharacterized protein</fullName>
    </submittedName>
</protein>
<proteinExistence type="predicted"/>
<dbReference type="AlphaFoldDB" id="A0AAJ5V5J1"/>
<evidence type="ECO:0000313" key="1">
    <source>
        <dbReference type="EMBL" id="WEA22772.1"/>
    </source>
</evidence>
<gene>
    <name evidence="1" type="ORF">PWA60_11440</name>
</gene>
<accession>A0AAJ5V5J1</accession>
<organism evidence="1 2">
    <name type="scientific">Pseudomonas juntendi</name>
    <dbReference type="NCBI Taxonomy" id="2666183"/>
    <lineage>
        <taxon>Bacteria</taxon>
        <taxon>Pseudomonadati</taxon>
        <taxon>Pseudomonadota</taxon>
        <taxon>Gammaproteobacteria</taxon>
        <taxon>Pseudomonadales</taxon>
        <taxon>Pseudomonadaceae</taxon>
        <taxon>Pseudomonas</taxon>
    </lineage>
</organism>
<name>A0AAJ5V5J1_9PSED</name>
<evidence type="ECO:0000313" key="2">
    <source>
        <dbReference type="Proteomes" id="UP001217631"/>
    </source>
</evidence>
<dbReference type="Proteomes" id="UP001217631">
    <property type="component" value="Chromosome"/>
</dbReference>
<reference evidence="1" key="1">
    <citation type="submission" date="2023-02" db="EMBL/GenBank/DDBJ databases">
        <title>tmexCD-toprJ-like cluster.</title>
        <authorList>
            <person name="Gao X."/>
            <person name="Wang C."/>
            <person name="Liu J."/>
        </authorList>
    </citation>
    <scope>NUCLEOTIDE SEQUENCE</scope>
    <source>
        <strain evidence="1">GDW21C697WI</strain>
    </source>
</reference>
<sequence length="102" mass="11398">MGRAKASVFVEQLQFLEGDTDCLAVLLPILNELVANLVEAPCSQYGMAMLPLFMRCMLGINALALPIETAERDSLLDVLYRLGELVEISSKSFYLEAWRGDW</sequence>
<dbReference type="EMBL" id="CP118677">
    <property type="protein sequence ID" value="WEA22772.1"/>
    <property type="molecule type" value="Genomic_DNA"/>
</dbReference>